<reference evidence="2 3" key="1">
    <citation type="submission" date="2021-06" db="EMBL/GenBank/DDBJ databases">
        <title>Description of novel taxa of the family Lachnospiraceae.</title>
        <authorList>
            <person name="Chaplin A.V."/>
            <person name="Sokolova S.R."/>
            <person name="Pikina A.P."/>
            <person name="Korzhanova M."/>
            <person name="Belova V."/>
            <person name="Korostin D."/>
            <person name="Efimov B.A."/>
        </authorList>
    </citation>
    <scope>NUCLEOTIDE SEQUENCE [LARGE SCALE GENOMIC DNA]</scope>
    <source>
        <strain evidence="2 3">ASD4241</strain>
    </source>
</reference>
<evidence type="ECO:0000256" key="1">
    <source>
        <dbReference type="SAM" id="Phobius"/>
    </source>
</evidence>
<feature type="transmembrane region" description="Helical" evidence="1">
    <location>
        <begin position="71"/>
        <end position="90"/>
    </location>
</feature>
<feature type="transmembrane region" description="Helical" evidence="1">
    <location>
        <begin position="41"/>
        <end position="65"/>
    </location>
</feature>
<organism evidence="2 3">
    <name type="scientific">Diplocloster modestus</name>
    <dbReference type="NCBI Taxonomy" id="2850322"/>
    <lineage>
        <taxon>Bacteria</taxon>
        <taxon>Bacillati</taxon>
        <taxon>Bacillota</taxon>
        <taxon>Clostridia</taxon>
        <taxon>Lachnospirales</taxon>
        <taxon>Lachnospiraceae</taxon>
        <taxon>Diplocloster</taxon>
    </lineage>
</organism>
<dbReference type="InterPro" id="IPR045723">
    <property type="entry name" value="DUF6077"/>
</dbReference>
<feature type="transmembrane region" description="Helical" evidence="1">
    <location>
        <begin position="279"/>
        <end position="308"/>
    </location>
</feature>
<protein>
    <submittedName>
        <fullName evidence="2">Uncharacterized protein</fullName>
    </submittedName>
</protein>
<dbReference type="Pfam" id="PF19554">
    <property type="entry name" value="DUF6077"/>
    <property type="match status" value="1"/>
</dbReference>
<accession>A0ABS6K167</accession>
<comment type="caution">
    <text evidence="2">The sequence shown here is derived from an EMBL/GenBank/DDBJ whole genome shotgun (WGS) entry which is preliminary data.</text>
</comment>
<feature type="transmembrane region" description="Helical" evidence="1">
    <location>
        <begin position="102"/>
        <end position="121"/>
    </location>
</feature>
<name>A0ABS6K167_9FIRM</name>
<dbReference type="RefSeq" id="WP_158351649.1">
    <property type="nucleotide sequence ID" value="NZ_JAHQCX010000001.1"/>
</dbReference>
<feature type="transmembrane region" description="Helical" evidence="1">
    <location>
        <begin position="181"/>
        <end position="200"/>
    </location>
</feature>
<proteinExistence type="predicted"/>
<keyword evidence="1" id="KW-1133">Transmembrane helix</keyword>
<keyword evidence="1" id="KW-0472">Membrane</keyword>
<dbReference type="Proteomes" id="UP001314681">
    <property type="component" value="Unassembled WGS sequence"/>
</dbReference>
<keyword evidence="3" id="KW-1185">Reference proteome</keyword>
<dbReference type="EMBL" id="JAHQCX010000001">
    <property type="protein sequence ID" value="MBU9724598.1"/>
    <property type="molecule type" value="Genomic_DNA"/>
</dbReference>
<evidence type="ECO:0000313" key="2">
    <source>
        <dbReference type="EMBL" id="MBU9724598.1"/>
    </source>
</evidence>
<feature type="transmembrane region" description="Helical" evidence="1">
    <location>
        <begin position="220"/>
        <end position="237"/>
    </location>
</feature>
<keyword evidence="1" id="KW-0812">Transmembrane</keyword>
<gene>
    <name evidence="2" type="ORF">KTH90_01080</name>
</gene>
<sequence>MSEISFRALFLFLFAVVIPISCGKVMEYLDKNKQFQFEEVILYGFLSQLVIALLLGVICVTFKLQFIVFEILYLIMMLLIILCAGIIIFKKNLCVKYHRLDWSCLKLIVVLIIIGQILLIITHTAEIISDGTIEQLVTIKENGTIHQINPYTGDLVKTLTWKDFTGFYPELLAVWVQLMNISPSVFCHMVLPIILIPYGYMVYTLWARKFFPQDKKLQDVFMLFCCLLNLYGCYSVYTNSSFLLLYPWSTNHLLTNMILPLLLYNLYDEEISVKKKILYSVLGLLTAACLGSLKMGVIILLVGVWGGIEVCRRYVRIERNI</sequence>
<evidence type="ECO:0000313" key="3">
    <source>
        <dbReference type="Proteomes" id="UP001314681"/>
    </source>
</evidence>
<feature type="transmembrane region" description="Helical" evidence="1">
    <location>
        <begin position="6"/>
        <end position="29"/>
    </location>
</feature>